<dbReference type="Proteomes" id="UP000766486">
    <property type="component" value="Unassembled WGS sequence"/>
</dbReference>
<evidence type="ECO:0000256" key="3">
    <source>
        <dbReference type="ARBA" id="ARBA00022692"/>
    </source>
</evidence>
<name>A0ABY6U4W1_BIOOC</name>
<dbReference type="InterPro" id="IPR036259">
    <property type="entry name" value="MFS_trans_sf"/>
</dbReference>
<dbReference type="EMBL" id="CABFNS010000742">
    <property type="protein sequence ID" value="VUC26088.1"/>
    <property type="molecule type" value="Genomic_DNA"/>
</dbReference>
<dbReference type="SUPFAM" id="SSF103473">
    <property type="entry name" value="MFS general substrate transporter"/>
    <property type="match status" value="1"/>
</dbReference>
<gene>
    <name evidence="8" type="ORF">CLO192961_LOCUS179587</name>
</gene>
<comment type="caution">
    <text evidence="8">The sequence shown here is derived from an EMBL/GenBank/DDBJ whole genome shotgun (WGS) entry which is preliminary data.</text>
</comment>
<organism evidence="8 9">
    <name type="scientific">Bionectria ochroleuca</name>
    <name type="common">Gliocladium roseum</name>
    <dbReference type="NCBI Taxonomy" id="29856"/>
    <lineage>
        <taxon>Eukaryota</taxon>
        <taxon>Fungi</taxon>
        <taxon>Dikarya</taxon>
        <taxon>Ascomycota</taxon>
        <taxon>Pezizomycotina</taxon>
        <taxon>Sordariomycetes</taxon>
        <taxon>Hypocreomycetidae</taxon>
        <taxon>Hypocreales</taxon>
        <taxon>Bionectriaceae</taxon>
        <taxon>Clonostachys</taxon>
    </lineage>
</organism>
<evidence type="ECO:0000313" key="8">
    <source>
        <dbReference type="EMBL" id="VUC26088.1"/>
    </source>
</evidence>
<evidence type="ECO:0000256" key="1">
    <source>
        <dbReference type="ARBA" id="ARBA00004141"/>
    </source>
</evidence>
<dbReference type="PANTHER" id="PTHR43791:SF39">
    <property type="entry name" value="TRANSPORTER LIZ1_SEO1, PUTATIVE (AFU_ORTHOLOGUE AFUA_3G00980)-RELATED"/>
    <property type="match status" value="1"/>
</dbReference>
<accession>A0ABY6U4W1</accession>
<evidence type="ECO:0000256" key="6">
    <source>
        <dbReference type="SAM" id="MobiDB-lite"/>
    </source>
</evidence>
<feature type="transmembrane region" description="Helical" evidence="7">
    <location>
        <begin position="20"/>
        <end position="37"/>
    </location>
</feature>
<keyword evidence="9" id="KW-1185">Reference proteome</keyword>
<comment type="subcellular location">
    <subcellularLocation>
        <location evidence="1">Membrane</location>
        <topology evidence="1">Multi-pass membrane protein</topology>
    </subcellularLocation>
</comment>
<feature type="compositionally biased region" description="Acidic residues" evidence="6">
    <location>
        <begin position="386"/>
        <end position="399"/>
    </location>
</feature>
<dbReference type="InterPro" id="IPR011701">
    <property type="entry name" value="MFS"/>
</dbReference>
<dbReference type="PANTHER" id="PTHR43791">
    <property type="entry name" value="PERMEASE-RELATED"/>
    <property type="match status" value="1"/>
</dbReference>
<feature type="transmembrane region" description="Helical" evidence="7">
    <location>
        <begin position="257"/>
        <end position="275"/>
    </location>
</feature>
<keyword evidence="2" id="KW-0813">Transport</keyword>
<keyword evidence="5 7" id="KW-0472">Membrane</keyword>
<evidence type="ECO:0000256" key="7">
    <source>
        <dbReference type="SAM" id="Phobius"/>
    </source>
</evidence>
<feature type="transmembrane region" description="Helical" evidence="7">
    <location>
        <begin position="287"/>
        <end position="306"/>
    </location>
</feature>
<evidence type="ECO:0000256" key="4">
    <source>
        <dbReference type="ARBA" id="ARBA00022989"/>
    </source>
</evidence>
<reference evidence="8 9" key="1">
    <citation type="submission" date="2019-06" db="EMBL/GenBank/DDBJ databases">
        <authorList>
            <person name="Broberg M."/>
        </authorList>
    </citation>
    <scope>NUCLEOTIDE SEQUENCE [LARGE SCALE GENOMIC DNA]</scope>
</reference>
<keyword evidence="3 7" id="KW-0812">Transmembrane</keyword>
<feature type="transmembrane region" description="Helical" evidence="7">
    <location>
        <begin position="352"/>
        <end position="372"/>
    </location>
</feature>
<evidence type="ECO:0000256" key="2">
    <source>
        <dbReference type="ARBA" id="ARBA00022448"/>
    </source>
</evidence>
<feature type="region of interest" description="Disordered" evidence="6">
    <location>
        <begin position="383"/>
        <end position="406"/>
    </location>
</feature>
<feature type="transmembrane region" description="Helical" evidence="7">
    <location>
        <begin position="44"/>
        <end position="65"/>
    </location>
</feature>
<protein>
    <recommendedName>
        <fullName evidence="10">Major facilitator superfamily (MFS) profile domain-containing protein</fullName>
    </recommendedName>
</protein>
<feature type="transmembrane region" description="Helical" evidence="7">
    <location>
        <begin position="318"/>
        <end position="340"/>
    </location>
</feature>
<keyword evidence="4 7" id="KW-1133">Transmembrane helix</keyword>
<feature type="transmembrane region" description="Helical" evidence="7">
    <location>
        <begin position="112"/>
        <end position="134"/>
    </location>
</feature>
<evidence type="ECO:0000256" key="5">
    <source>
        <dbReference type="ARBA" id="ARBA00023136"/>
    </source>
</evidence>
<evidence type="ECO:0008006" key="10">
    <source>
        <dbReference type="Google" id="ProtNLM"/>
    </source>
</evidence>
<dbReference type="Pfam" id="PF07690">
    <property type="entry name" value="MFS_1"/>
    <property type="match status" value="1"/>
</dbReference>
<feature type="transmembrane region" description="Helical" evidence="7">
    <location>
        <begin position="227"/>
        <end position="245"/>
    </location>
</feature>
<proteinExistence type="predicted"/>
<feature type="transmembrane region" description="Helical" evidence="7">
    <location>
        <begin position="184"/>
        <end position="207"/>
    </location>
</feature>
<evidence type="ECO:0000313" key="9">
    <source>
        <dbReference type="Proteomes" id="UP000766486"/>
    </source>
</evidence>
<sequence>MVALWPSSLLLVRMNPKHFIPGIQLGWTICTFGQAWMKTPTQMYALRALTGVFSTGHYSGIMYLAGSWYQKGELARRLALMNTASQIGPMVNSYLQSAAYVSLTGVRGLSGWRWLMLLDGIVSLVILVPQFFLLSEVPSKLRPNFMFSENECALARARMPREGETELKAFTWSQVVHWFTIPEVWILWVISICNMVGMQPSLSLNFWFKAWNTVEPGSFTVPEINSYTTPLYAIIMTTTLGLAWTSDTFLKGRRWPPMVFGCTLNAIVVLILAATPVFPSNKVGRWFLYYNSGWGASANCMFWAWTNEILAGDSATRSLALAGLNVWGSVAIATIPLAVFKTVDQPAVVEGNYTAAAFLLLQAGLAIALAYWMHHKAQKQLRNSEAQEDSTESNFEDVEIAPTIKK</sequence>
<dbReference type="Gene3D" id="1.20.1250.20">
    <property type="entry name" value="MFS general substrate transporter like domains"/>
    <property type="match status" value="1"/>
</dbReference>